<feature type="non-terminal residue" evidence="1">
    <location>
        <position position="88"/>
    </location>
</feature>
<dbReference type="PANTHER" id="PTHR11669">
    <property type="entry name" value="REPLICATION FACTOR C / DNA POLYMERASE III GAMMA-TAU SUBUNIT"/>
    <property type="match status" value="1"/>
</dbReference>
<evidence type="ECO:0000313" key="1">
    <source>
        <dbReference type="EMBL" id="MDV2687205.1"/>
    </source>
</evidence>
<dbReference type="Pfam" id="PF13177">
    <property type="entry name" value="DNA_pol3_delta2"/>
    <property type="match status" value="1"/>
</dbReference>
<dbReference type="InterPro" id="IPR050238">
    <property type="entry name" value="DNA_Rep/Repair_Clamp_Loader"/>
</dbReference>
<dbReference type="Gene3D" id="3.40.50.300">
    <property type="entry name" value="P-loop containing nucleotide triphosphate hydrolases"/>
    <property type="match status" value="1"/>
</dbReference>
<comment type="caution">
    <text evidence="1">The sequence shown here is derived from an EMBL/GenBank/DDBJ whole genome shotgun (WGS) entry which is preliminary data.</text>
</comment>
<proteinExistence type="predicted"/>
<accession>A0ABU3XH43</accession>
<gene>
    <name evidence="1" type="ORF">RYX56_22935</name>
</gene>
<dbReference type="Proteomes" id="UP001287282">
    <property type="component" value="Unassembled WGS sequence"/>
</dbReference>
<organism evidence="1 2">
    <name type="scientific">Alkalihalophilus lindianensis</name>
    <dbReference type="NCBI Taxonomy" id="1630542"/>
    <lineage>
        <taxon>Bacteria</taxon>
        <taxon>Bacillati</taxon>
        <taxon>Bacillota</taxon>
        <taxon>Bacilli</taxon>
        <taxon>Bacillales</taxon>
        <taxon>Bacillaceae</taxon>
        <taxon>Alkalihalophilus</taxon>
    </lineage>
</organism>
<evidence type="ECO:0000313" key="2">
    <source>
        <dbReference type="Proteomes" id="UP001287282"/>
    </source>
</evidence>
<dbReference type="Gene3D" id="1.10.8.60">
    <property type="match status" value="1"/>
</dbReference>
<keyword evidence="2" id="KW-1185">Reference proteome</keyword>
<dbReference type="PANTHER" id="PTHR11669:SF0">
    <property type="entry name" value="PROTEIN STICHEL-LIKE 2"/>
    <property type="match status" value="1"/>
</dbReference>
<protein>
    <submittedName>
        <fullName evidence="1">AAA family ATPase</fullName>
    </submittedName>
</protein>
<dbReference type="RefSeq" id="WP_317124199.1">
    <property type="nucleotide sequence ID" value="NZ_JAWJBA010000436.1"/>
</dbReference>
<feature type="non-terminal residue" evidence="1">
    <location>
        <position position="1"/>
    </location>
</feature>
<reference evidence="1 2" key="1">
    <citation type="submission" date="2023-10" db="EMBL/GenBank/DDBJ databases">
        <title>Screening of Alkalihalobacillus lindianensis BZ-TG-R113 and Its Alleviation of Salt Stress on Rapeseed Growth.</title>
        <authorList>
            <person name="Zhao B."/>
            <person name="Guo T."/>
        </authorList>
    </citation>
    <scope>NUCLEOTIDE SEQUENCE [LARGE SCALE GENOMIC DNA]</scope>
    <source>
        <strain evidence="1 2">BZ-TG-R113</strain>
    </source>
</reference>
<dbReference type="InterPro" id="IPR027417">
    <property type="entry name" value="P-loop_NTPase"/>
</dbReference>
<dbReference type="EMBL" id="JAWJBA010000436">
    <property type="protein sequence ID" value="MDV2687205.1"/>
    <property type="molecule type" value="Genomic_DNA"/>
</dbReference>
<name>A0ABU3XH43_9BACI</name>
<sequence length="88" mass="9876">IDEVHMLSISAFNALLKTLEEPPKHVIFILATTEPHKIPLTIISRCQRFDFRRITAGAIVSRMKLIVEESGIDCDEQALQMIARSAEG</sequence>
<dbReference type="SUPFAM" id="SSF52540">
    <property type="entry name" value="P-loop containing nucleoside triphosphate hydrolases"/>
    <property type="match status" value="1"/>
</dbReference>